<reference evidence="8 9" key="1">
    <citation type="submission" date="2020-07" db="EMBL/GenBank/DDBJ databases">
        <title>Halophilic bacteria isolated from french cheeses.</title>
        <authorList>
            <person name="Kothe C.I."/>
            <person name="Farah-Kraiem B."/>
            <person name="Renault P."/>
            <person name="Dridi B."/>
        </authorList>
    </citation>
    <scope>NUCLEOTIDE SEQUENCE [LARGE SCALE GENOMIC DNA]</scope>
    <source>
        <strain evidence="8 9">FME14</strain>
    </source>
</reference>
<comment type="caution">
    <text evidence="8">The sequence shown here is derived from an EMBL/GenBank/DDBJ whole genome shotgun (WGS) entry which is preliminary data.</text>
</comment>
<dbReference type="PROSITE" id="PS01007">
    <property type="entry name" value="TRANSPOSASE_MUTATOR"/>
    <property type="match status" value="1"/>
</dbReference>
<dbReference type="Pfam" id="PF00872">
    <property type="entry name" value="Transposase_mut"/>
    <property type="match status" value="1"/>
</dbReference>
<evidence type="ECO:0000313" key="9">
    <source>
        <dbReference type="Proteomes" id="UP000707245"/>
    </source>
</evidence>
<dbReference type="PANTHER" id="PTHR33217:SF5">
    <property type="entry name" value="MUTATOR FAMILY TRANSPOSASE"/>
    <property type="match status" value="1"/>
</dbReference>
<dbReference type="InterPro" id="IPR001207">
    <property type="entry name" value="Transposase_mutator"/>
</dbReference>
<evidence type="ECO:0000313" key="8">
    <source>
        <dbReference type="EMBL" id="MBE0459959.1"/>
    </source>
</evidence>
<comment type="similarity">
    <text evidence="2 6">Belongs to the transposase mutator family.</text>
</comment>
<keyword evidence="9" id="KW-1185">Reference proteome</keyword>
<evidence type="ECO:0000256" key="2">
    <source>
        <dbReference type="ARBA" id="ARBA00010961"/>
    </source>
</evidence>
<evidence type="ECO:0000256" key="5">
    <source>
        <dbReference type="ARBA" id="ARBA00023172"/>
    </source>
</evidence>
<gene>
    <name evidence="8" type="ORF">EI167_21610</name>
</gene>
<evidence type="ECO:0000256" key="4">
    <source>
        <dbReference type="ARBA" id="ARBA00023125"/>
    </source>
</evidence>
<evidence type="ECO:0000256" key="6">
    <source>
        <dbReference type="RuleBase" id="RU365089"/>
    </source>
</evidence>
<keyword evidence="4 6" id="KW-0238">DNA-binding</keyword>
<dbReference type="EMBL" id="RRZA01000168">
    <property type="protein sequence ID" value="MBE0459959.1"/>
    <property type="molecule type" value="Genomic_DNA"/>
</dbReference>
<protein>
    <recommendedName>
        <fullName evidence="6">Mutator family transposase</fullName>
    </recommendedName>
</protein>
<dbReference type="NCBIfam" id="NF033543">
    <property type="entry name" value="transpos_IS256"/>
    <property type="match status" value="1"/>
</dbReference>
<evidence type="ECO:0000256" key="1">
    <source>
        <dbReference type="ARBA" id="ARBA00002190"/>
    </source>
</evidence>
<dbReference type="Proteomes" id="UP000707245">
    <property type="component" value="Unassembled WGS sequence"/>
</dbReference>
<dbReference type="PANTHER" id="PTHR33217">
    <property type="entry name" value="TRANSPOSASE FOR INSERTION SEQUENCE ELEMENT IS1081"/>
    <property type="match status" value="1"/>
</dbReference>
<keyword evidence="5 6" id="KW-0233">DNA recombination</keyword>
<evidence type="ECO:0000256" key="3">
    <source>
        <dbReference type="ARBA" id="ARBA00022578"/>
    </source>
</evidence>
<feature type="region of interest" description="Disordered" evidence="7">
    <location>
        <begin position="46"/>
        <end position="91"/>
    </location>
</feature>
<feature type="compositionally biased region" description="Basic and acidic residues" evidence="7">
    <location>
        <begin position="69"/>
        <end position="87"/>
    </location>
</feature>
<proteinExistence type="inferred from homology"/>
<keyword evidence="3 6" id="KW-0815">Transposition</keyword>
<evidence type="ECO:0000256" key="7">
    <source>
        <dbReference type="SAM" id="MobiDB-lite"/>
    </source>
</evidence>
<accession>A0ABR9FT18</accession>
<organism evidence="8 9">
    <name type="scientific">Pseudoalteromonas prydzensis</name>
    <dbReference type="NCBI Taxonomy" id="182141"/>
    <lineage>
        <taxon>Bacteria</taxon>
        <taxon>Pseudomonadati</taxon>
        <taxon>Pseudomonadota</taxon>
        <taxon>Gammaproteobacteria</taxon>
        <taxon>Alteromonadales</taxon>
        <taxon>Pseudoalteromonadaceae</taxon>
        <taxon>Pseudoalteromonas</taxon>
    </lineage>
</organism>
<name>A0ABR9FT18_9GAMM</name>
<sequence>MNKEELEAFAKEAAKSIKTPDDLNQFSQMLKKITVEAALNAEMDEHLGYQKHSKSTSSNSRNGKTSKRIKTEDGEFELDTPRDREGSFEPQLVKKHQSRFTSMDNKILWLYAQGMSTRDIVNAFHEWYGADISPTLVSRVTSAVMEQVTEWQSRPLDAIYPIVYLDCLVVKIRQDKRVIKKSIYLALGINIDGHKELLGMWISENEGAKFWLSVLTELSQRGVEDILIACVDGLKGFPDAINTAYPQTHVQLCIVHMVRNSLKYVSWKDYKAVTADLKLIYRSSTEEEALLELERFAEKWDNQYPQIAKSWRANWDNLNTLFNYPDAIRKAIYTTNAIESLNSVIRRAIKKRKIFPNDDSARKMIYLAIKEASKKWTMPIRDWRNAMSRFIIEFEERLSKHI</sequence>
<dbReference type="RefSeq" id="WP_192543251.1">
    <property type="nucleotide sequence ID" value="NZ_JBQQIQ010000001.1"/>
</dbReference>
<comment type="function">
    <text evidence="1 6">Required for the transposition of the insertion element.</text>
</comment>
<keyword evidence="6" id="KW-0814">Transposable element</keyword>